<dbReference type="EMBL" id="CAJZBQ010000011">
    <property type="protein sequence ID" value="CAG9313935.1"/>
    <property type="molecule type" value="Genomic_DNA"/>
</dbReference>
<comment type="caution">
    <text evidence="2">The sequence shown here is derived from an EMBL/GenBank/DDBJ whole genome shotgun (WGS) entry which is preliminary data.</text>
</comment>
<dbReference type="Proteomes" id="UP001162131">
    <property type="component" value="Unassembled WGS sequence"/>
</dbReference>
<gene>
    <name evidence="2" type="ORF">BSTOLATCC_MIC9736</name>
</gene>
<protein>
    <submittedName>
        <fullName evidence="2">Uncharacterized protein</fullName>
    </submittedName>
</protein>
<evidence type="ECO:0000256" key="1">
    <source>
        <dbReference type="SAM" id="Coils"/>
    </source>
</evidence>
<evidence type="ECO:0000313" key="2">
    <source>
        <dbReference type="EMBL" id="CAG9313935.1"/>
    </source>
</evidence>
<proteinExistence type="predicted"/>
<keyword evidence="3" id="KW-1185">Reference proteome</keyword>
<dbReference type="AlphaFoldDB" id="A0AAU9IRT8"/>
<name>A0AAU9IRT8_9CILI</name>
<accession>A0AAU9IRT8</accession>
<keyword evidence="1" id="KW-0175">Coiled coil</keyword>
<feature type="coiled-coil region" evidence="1">
    <location>
        <begin position="564"/>
        <end position="591"/>
    </location>
</feature>
<evidence type="ECO:0000313" key="3">
    <source>
        <dbReference type="Proteomes" id="UP001162131"/>
    </source>
</evidence>
<organism evidence="2 3">
    <name type="scientific">Blepharisma stoltei</name>
    <dbReference type="NCBI Taxonomy" id="1481888"/>
    <lineage>
        <taxon>Eukaryota</taxon>
        <taxon>Sar</taxon>
        <taxon>Alveolata</taxon>
        <taxon>Ciliophora</taxon>
        <taxon>Postciliodesmatophora</taxon>
        <taxon>Heterotrichea</taxon>
        <taxon>Heterotrichida</taxon>
        <taxon>Blepharismidae</taxon>
        <taxon>Blepharisma</taxon>
    </lineage>
</organism>
<reference evidence="2" key="1">
    <citation type="submission" date="2021-09" db="EMBL/GenBank/DDBJ databases">
        <authorList>
            <consortium name="AG Swart"/>
            <person name="Singh M."/>
            <person name="Singh A."/>
            <person name="Seah K."/>
            <person name="Emmerich C."/>
        </authorList>
    </citation>
    <scope>NUCLEOTIDE SEQUENCE</scope>
    <source>
        <strain evidence="2">ATCC30299</strain>
    </source>
</reference>
<sequence length="595" mass="69125">MESLKVVWHDPNIFNEENTRYVSRYLSGIDNRLFETVEEAAKFLANSQNKWILVTSGRNGKELVQKVHDYSCIVEILVFCGNPNLHQQWATAFPKIKSLISSCFADVVKRAVRDWNQIESSVGIKIKPPELAVSIKIDPALKLAFSSINQLDINFYWLLKPNLQNQEIKREDLLNEFQALSPQQNDFQQISSIFEKNQDNLLKATVLGYMQSPFFEHINDCLYRNYYHRISNITNGCLYFLKLKPELMTQQACILYREAYIPPSSLLNYSQGQTGYWSSFSFASLKRYEGHLGNALFEIHFPQYLPHPHIHLKSLIPDYENANEILLLPYFPFIILSIEEKKKYTKIIVRQDESRPSLSINNDLINEYWKNWVWAEIQEPFTKICKKLREEDIQSINLPKYFMSNSNDGESPFLKDFKIIVHRCYHKNKEAIFDNFKNDSSSWINSPLVIYWNTMRNDIRNSLIFSMKSWFEKPLKIFDDFNQKNTGKVINYEAIPKISVPITILTSLVSLIFCYAETQDYSGPVEIPAGVPLESKVLEDLKRIIDVFGKDIRSGAVAYGADVVNTADQIKNELHAQLNSLQQNVNYAIENFLAY</sequence>